<dbReference type="Gene3D" id="2.40.10.10">
    <property type="entry name" value="Trypsin-like serine proteases"/>
    <property type="match status" value="1"/>
</dbReference>
<dbReference type="RefSeq" id="WP_146648038.1">
    <property type="nucleotide sequence ID" value="NZ_CP012333.1"/>
</dbReference>
<evidence type="ECO:0000313" key="5">
    <source>
        <dbReference type="Proteomes" id="UP000064967"/>
    </source>
</evidence>
<dbReference type="PROSITE" id="PS50240">
    <property type="entry name" value="TRYPSIN_DOM"/>
    <property type="match status" value="1"/>
</dbReference>
<dbReference type="InterPro" id="IPR001314">
    <property type="entry name" value="Peptidase_S1A"/>
</dbReference>
<dbReference type="InterPro" id="IPR001254">
    <property type="entry name" value="Trypsin_dom"/>
</dbReference>
<evidence type="ECO:0000256" key="1">
    <source>
        <dbReference type="SAM" id="MobiDB-lite"/>
    </source>
</evidence>
<dbReference type="InterPro" id="IPR009003">
    <property type="entry name" value="Peptidase_S1_PA"/>
</dbReference>
<dbReference type="SUPFAM" id="SSF50494">
    <property type="entry name" value="Trypsin-like serine proteases"/>
    <property type="match status" value="1"/>
</dbReference>
<dbReference type="GO" id="GO:0004252">
    <property type="term" value="F:serine-type endopeptidase activity"/>
    <property type="evidence" value="ECO:0007669"/>
    <property type="project" value="InterPro"/>
</dbReference>
<dbReference type="AlphaFoldDB" id="A0A0K1PTG5"/>
<dbReference type="PROSITE" id="PS51257">
    <property type="entry name" value="PROKAR_LIPOPROTEIN"/>
    <property type="match status" value="1"/>
</dbReference>
<feature type="signal peptide" evidence="2">
    <location>
        <begin position="1"/>
        <end position="16"/>
    </location>
</feature>
<sequence>MRFAWLGAGALSLVLAAGCSSTDPAPKEGKASAVSQAIQGGTLDSAHPFAVGVCIGGSGPGQCQGFCSGALIAPNVVVTARHCVNKTEQTIDCSKNPTFGDLEARTFSVTTNASMWSGSTGWHQVMDHAVPDDDHICGHDIALLILDDVIEETEAKPIVPGVQYPMWKSIYSHSFTAVGYGVTSPQGPGVGQRRIKRGIPVLCVPGSPKADCGGVINDNEFIGGDGTCSGDSGSSAYDDNTFSKADGNGALSFGVLSRGGEENGQCVGSIYTRLDAYRDLIINTVKQASNNWKLYPEPAWTAPAPPEADAGAKDSGAPPTPAPKSFGDDCTDGSECESAVCATDSNDKSTCSTACDATDATSCPDGYVCESDVCLPKKAEASKPQTTTTTTSGCAVASTGQTRTSWAGAELGLMVALGLLAVRRRSNSSESRDS</sequence>
<dbReference type="InterPro" id="IPR043504">
    <property type="entry name" value="Peptidase_S1_PA_chymotrypsin"/>
</dbReference>
<feature type="region of interest" description="Disordered" evidence="1">
    <location>
        <begin position="303"/>
        <end position="329"/>
    </location>
</feature>
<name>A0A0K1PTG5_9BACT</name>
<dbReference type="Proteomes" id="UP000064967">
    <property type="component" value="Chromosome"/>
</dbReference>
<dbReference type="OrthoDB" id="5290391at2"/>
<dbReference type="SMART" id="SM00020">
    <property type="entry name" value="Tryp_SPc"/>
    <property type="match status" value="1"/>
</dbReference>
<dbReference type="GO" id="GO:0006508">
    <property type="term" value="P:proteolysis"/>
    <property type="evidence" value="ECO:0007669"/>
    <property type="project" value="InterPro"/>
</dbReference>
<feature type="domain" description="Peptidase S1" evidence="3">
    <location>
        <begin position="38"/>
        <end position="286"/>
    </location>
</feature>
<dbReference type="PANTHER" id="PTHR24260:SF136">
    <property type="entry name" value="GH08193P-RELATED"/>
    <property type="match status" value="1"/>
</dbReference>
<feature type="chain" id="PRO_5005466247" description="Peptidase S1 domain-containing protein" evidence="2">
    <location>
        <begin position="17"/>
        <end position="434"/>
    </location>
</feature>
<dbReference type="KEGG" id="llu:AKJ09_03466"/>
<dbReference type="InterPro" id="IPR051333">
    <property type="entry name" value="CLIP_Serine_Protease"/>
</dbReference>
<evidence type="ECO:0000259" key="3">
    <source>
        <dbReference type="PROSITE" id="PS50240"/>
    </source>
</evidence>
<dbReference type="STRING" id="1391654.AKJ09_03466"/>
<evidence type="ECO:0000256" key="2">
    <source>
        <dbReference type="SAM" id="SignalP"/>
    </source>
</evidence>
<keyword evidence="5" id="KW-1185">Reference proteome</keyword>
<dbReference type="EMBL" id="CP012333">
    <property type="protein sequence ID" value="AKU96802.1"/>
    <property type="molecule type" value="Genomic_DNA"/>
</dbReference>
<dbReference type="PRINTS" id="PR00722">
    <property type="entry name" value="CHYMOTRYPSIN"/>
</dbReference>
<organism evidence="4 5">
    <name type="scientific">Labilithrix luteola</name>
    <dbReference type="NCBI Taxonomy" id="1391654"/>
    <lineage>
        <taxon>Bacteria</taxon>
        <taxon>Pseudomonadati</taxon>
        <taxon>Myxococcota</taxon>
        <taxon>Polyangia</taxon>
        <taxon>Polyangiales</taxon>
        <taxon>Labilitrichaceae</taxon>
        <taxon>Labilithrix</taxon>
    </lineage>
</organism>
<evidence type="ECO:0000313" key="4">
    <source>
        <dbReference type="EMBL" id="AKU96802.1"/>
    </source>
</evidence>
<keyword evidence="2" id="KW-0732">Signal</keyword>
<gene>
    <name evidence="4" type="ORF">AKJ09_03466</name>
</gene>
<protein>
    <recommendedName>
        <fullName evidence="3">Peptidase S1 domain-containing protein</fullName>
    </recommendedName>
</protein>
<accession>A0A0K1PTG5</accession>
<dbReference type="Pfam" id="PF00089">
    <property type="entry name" value="Trypsin"/>
    <property type="match status" value="1"/>
</dbReference>
<proteinExistence type="predicted"/>
<reference evidence="4 5" key="1">
    <citation type="submission" date="2015-08" db="EMBL/GenBank/DDBJ databases">
        <authorList>
            <person name="Babu N.S."/>
            <person name="Beckwith C.J."/>
            <person name="Beseler K.G."/>
            <person name="Brison A."/>
            <person name="Carone J.V."/>
            <person name="Caskin T.P."/>
            <person name="Diamond M."/>
            <person name="Durham M.E."/>
            <person name="Foxe J.M."/>
            <person name="Go M."/>
            <person name="Henderson B.A."/>
            <person name="Jones I.B."/>
            <person name="McGettigan J.A."/>
            <person name="Micheletti S.J."/>
            <person name="Nasrallah M.E."/>
            <person name="Ortiz D."/>
            <person name="Piller C.R."/>
            <person name="Privatt S.R."/>
            <person name="Schneider S.L."/>
            <person name="Sharp S."/>
            <person name="Smith T.C."/>
            <person name="Stanton J.D."/>
            <person name="Ullery H.E."/>
            <person name="Wilson R.J."/>
            <person name="Serrano M.G."/>
            <person name="Buck G."/>
            <person name="Lee V."/>
            <person name="Wang Y."/>
            <person name="Carvalho R."/>
            <person name="Voegtly L."/>
            <person name="Shi R."/>
            <person name="Duckworth R."/>
            <person name="Johnson A."/>
            <person name="Loviza R."/>
            <person name="Walstead R."/>
            <person name="Shah Z."/>
            <person name="Kiflezghi M."/>
            <person name="Wade K."/>
            <person name="Ball S.L."/>
            <person name="Bradley K.W."/>
            <person name="Asai D.J."/>
            <person name="Bowman C.A."/>
            <person name="Russell D.A."/>
            <person name="Pope W.H."/>
            <person name="Jacobs-Sera D."/>
            <person name="Hendrix R.W."/>
            <person name="Hatfull G.F."/>
        </authorList>
    </citation>
    <scope>NUCLEOTIDE SEQUENCE [LARGE SCALE GENOMIC DNA]</scope>
    <source>
        <strain evidence="4 5">DSM 27648</strain>
    </source>
</reference>
<dbReference type="PANTHER" id="PTHR24260">
    <property type="match status" value="1"/>
</dbReference>